<sequence>MSCPCKQNFLHSSEVGGWKWVPQGQAPPEDPPCLSSYCSCGPCVSWLEALHLQDSSS</sequence>
<organism evidence="1 2">
    <name type="scientific">Homo sapiens</name>
    <name type="common">Human</name>
    <dbReference type="NCBI Taxonomy" id="9606"/>
    <lineage>
        <taxon>Eukaryota</taxon>
        <taxon>Metazoa</taxon>
        <taxon>Chordata</taxon>
        <taxon>Craniata</taxon>
        <taxon>Vertebrata</taxon>
        <taxon>Euteleostomi</taxon>
        <taxon>Mammalia</taxon>
        <taxon>Eutheria</taxon>
        <taxon>Euarchontoglires</taxon>
        <taxon>Primates</taxon>
        <taxon>Haplorrhini</taxon>
        <taxon>Catarrhini</taxon>
        <taxon>Hominidae</taxon>
        <taxon>Homo</taxon>
    </lineage>
</organism>
<protein>
    <submittedName>
        <fullName evidence="1">Serpin family B member 6</fullName>
    </submittedName>
</protein>
<accession>A0A3B3ISC3</accession>
<reference evidence="1" key="4">
    <citation type="submission" date="2025-08" db="UniProtKB">
        <authorList>
            <consortium name="Ensembl"/>
        </authorList>
    </citation>
    <scope>IDENTIFICATION</scope>
</reference>
<dbReference type="GeneTree" id="ENSGT00940000154519"/>
<gene>
    <name evidence="1" type="primary">SERPINB6</name>
</gene>
<dbReference type="AlphaFoldDB" id="A0A3B3ISC3"/>
<dbReference type="ChiTaRS" id="SERPINB6">
    <property type="organism name" value="human"/>
</dbReference>
<reference evidence="1 2" key="1">
    <citation type="journal article" date="2001" name="Nature">
        <title>Initial sequencing and analysis of the human genome.</title>
        <authorList>
            <consortium name="International Human Genome Sequencing Consortium"/>
            <person name="Lander E.S."/>
            <person name="Linton L.M."/>
            <person name="Birren B."/>
            <person name="Nusbaum C."/>
            <person name="Zody M.C."/>
            <person name="Baldwin J."/>
            <person name="Devon K."/>
            <person name="Dewar K."/>
            <person name="Doyle M."/>
            <person name="FitzHugh W."/>
            <person name="Funke R."/>
            <person name="Gage D."/>
            <person name="Harris K."/>
            <person name="Heaford A."/>
            <person name="Howland J."/>
            <person name="Kann L."/>
            <person name="Lehoczky J."/>
            <person name="LeVine R."/>
            <person name="McEwan P."/>
            <person name="McKernan K."/>
            <person name="Meldrim J."/>
            <person name="Mesirov J.P."/>
            <person name="Miranda C."/>
            <person name="Morris W."/>
            <person name="Naylor J."/>
            <person name="Raymond C."/>
            <person name="Rosetti M."/>
            <person name="Santos R."/>
            <person name="Sheridan A."/>
            <person name="Sougnez C."/>
            <person name="Stange-Thomann N."/>
            <person name="Stojanovic N."/>
            <person name="Subramanian A."/>
            <person name="Wyman D."/>
            <person name="Rogers J."/>
            <person name="Sulston J."/>
            <person name="Ainscough R."/>
            <person name="Beck S."/>
            <person name="Bentley D."/>
            <person name="Burton J."/>
            <person name="Clee C."/>
            <person name="Carter N."/>
            <person name="Coulson A."/>
            <person name="Deadman R."/>
            <person name="Deloukas P."/>
            <person name="Dunham A."/>
            <person name="Dunham I."/>
            <person name="Durbin R."/>
            <person name="French L."/>
            <person name="Grafham D."/>
            <person name="Gregory S."/>
            <person name="Hubbard T."/>
            <person name="Humphray S."/>
            <person name="Hunt A."/>
            <person name="Jones M."/>
            <person name="Lloyd C."/>
            <person name="McMurray A."/>
            <person name="Matthews L."/>
            <person name="Mercer S."/>
            <person name="Milne S."/>
            <person name="Mullikin J.C."/>
            <person name="Mungall A."/>
            <person name="Plumb R."/>
            <person name="Ross M."/>
            <person name="Shownkeen R."/>
            <person name="Sims S."/>
            <person name="Waterston R.H."/>
            <person name="Wilson R.K."/>
            <person name="Hillier L.W."/>
            <person name="McPherson J.D."/>
            <person name="Marra M.A."/>
            <person name="Mardis E.R."/>
            <person name="Fulton L.A."/>
            <person name="Chinwalla A.T."/>
            <person name="Pepin K.H."/>
            <person name="Gish W.R."/>
            <person name="Chissoe S.L."/>
            <person name="Wendl M.C."/>
            <person name="Delehaunty K.D."/>
            <person name="Miner T.L."/>
            <person name="Delehaunty A."/>
            <person name="Kramer J.B."/>
            <person name="Cook L.L."/>
            <person name="Fulton R.S."/>
            <person name="Johnson D.L."/>
            <person name="Minx P.J."/>
            <person name="Clifton S.W."/>
            <person name="Hawkins T."/>
            <person name="Branscomb E."/>
            <person name="Predki P."/>
            <person name="Richardson P."/>
            <person name="Wenning S."/>
            <person name="Slezak T."/>
            <person name="Doggett N."/>
            <person name="Cheng J.F."/>
            <person name="Olsen A."/>
            <person name="Lucas S."/>
            <person name="Elkin C."/>
            <person name="Uberbacher E."/>
            <person name="Frazier M."/>
            <person name="Gibbs R.A."/>
            <person name="Muzny D.M."/>
            <person name="Scherer S.E."/>
            <person name="Bouck J.B."/>
            <person name="Sodergren E.J."/>
            <person name="Worley K.C."/>
            <person name="Rives C.M."/>
            <person name="Gorrell J.H."/>
            <person name="Metzker M.L."/>
            <person name="Naylor S.L."/>
            <person name="Kucherlapati R.S."/>
            <person name="Nelson D.L."/>
            <person name="Weinstock G.M."/>
            <person name="Sakaki Y."/>
            <person name="Fujiyama A."/>
            <person name="Hattori M."/>
            <person name="Yada T."/>
            <person name="Toyoda A."/>
            <person name="Itoh T."/>
            <person name="Kawagoe C."/>
            <person name="Watanabe H."/>
            <person name="Totoki Y."/>
            <person name="Taylor T."/>
            <person name="Weissenbach J."/>
            <person name="Heilig R."/>
            <person name="Saurin W."/>
            <person name="Artiguenave F."/>
            <person name="Brottier P."/>
            <person name="Bruls T."/>
            <person name="Pelletier E."/>
            <person name="Robert C."/>
            <person name="Wincker P."/>
            <person name="Smith D.R."/>
            <person name="Doucette-Stamm L."/>
            <person name="Rubenfield M."/>
            <person name="Weinstock K."/>
            <person name="Lee H.M."/>
            <person name="Dubois J."/>
            <person name="Rosenthal A."/>
            <person name="Platzer M."/>
            <person name="Nyakatura G."/>
            <person name="Taudien S."/>
            <person name="Rump A."/>
            <person name="Yang H."/>
            <person name="Yu J."/>
            <person name="Wang J."/>
            <person name="Huang G."/>
            <person name="Gu J."/>
            <person name="Hood L."/>
            <person name="Rowen L."/>
            <person name="Madan A."/>
            <person name="Qin S."/>
            <person name="Davis R.W."/>
            <person name="Federspiel N.A."/>
            <person name="Abola A.P."/>
            <person name="Proctor M.J."/>
            <person name="Myers R.M."/>
            <person name="Schmutz J."/>
            <person name="Dickson M."/>
            <person name="Grimwood J."/>
            <person name="Cox D.R."/>
            <person name="Olson M.V."/>
            <person name="Kaul R."/>
            <person name="Raymond C."/>
            <person name="Shimizu N."/>
            <person name="Kawasaki K."/>
            <person name="Minoshima S."/>
            <person name="Evans G.A."/>
            <person name="Athanasiou M."/>
            <person name="Schultz R."/>
            <person name="Roe B.A."/>
            <person name="Chen F."/>
            <person name="Pan H."/>
            <person name="Ramser J."/>
            <person name="Lehrach H."/>
            <person name="Reinhardt R."/>
            <person name="McCombie W.R."/>
            <person name="de la Bastide M."/>
            <person name="Dedhia N."/>
            <person name="Blocker H."/>
            <person name="Hornischer K."/>
            <person name="Nordsiek G."/>
            <person name="Agarwala R."/>
            <person name="Aravind L."/>
            <person name="Bailey J.A."/>
            <person name="Bateman A."/>
            <person name="Batzoglou S."/>
            <person name="Birney E."/>
            <person name="Bork P."/>
            <person name="Brown D.G."/>
            <person name="Burge C.B."/>
            <person name="Cerutti L."/>
            <person name="Chen H.C."/>
            <person name="Church D."/>
            <person name="Clamp M."/>
            <person name="Copley R.R."/>
            <person name="Doerks T."/>
            <person name="Eddy S.R."/>
            <person name="Eichler E.E."/>
            <person name="Furey T.S."/>
            <person name="Galagan J."/>
            <person name="Gilbert J.G."/>
            <person name="Harmon C."/>
            <person name="Hayashizaki Y."/>
            <person name="Haussler D."/>
            <person name="Hermjakob H."/>
            <person name="Hokamp K."/>
            <person name="Jang W."/>
            <person name="Johnson L.S."/>
            <person name="Jones T.A."/>
            <person name="Kasif S."/>
            <person name="Kaspryzk A."/>
            <person name="Kennedy S."/>
            <person name="Kent W.J."/>
            <person name="Kitts P."/>
            <person name="Koonin E.V."/>
            <person name="Korf I."/>
            <person name="Kulp D."/>
            <person name="Lancet D."/>
            <person name="Lowe T.M."/>
            <person name="McLysaght A."/>
            <person name="Mikkelsen T."/>
            <person name="Moran J.V."/>
            <person name="Mulder N."/>
            <person name="Pollara V.J."/>
            <person name="Ponting C.P."/>
            <person name="Schuler G."/>
            <person name="Schultz J."/>
            <person name="Slater G."/>
            <person name="Smit A.F."/>
            <person name="Stupka E."/>
            <person name="Szustakowski J."/>
            <person name="Thierry-Mieg D."/>
            <person name="Thierry-Mieg J."/>
            <person name="Wagner L."/>
            <person name="Wallis J."/>
            <person name="Wheeler R."/>
            <person name="Williams A."/>
            <person name="Wolf Y.I."/>
            <person name="Wolfe K.H."/>
            <person name="Yang S.P."/>
            <person name="Yeh R.F."/>
            <person name="Collins F."/>
            <person name="Guyer M.S."/>
            <person name="Peterson J."/>
            <person name="Felsenfeld A."/>
            <person name="Wetterstrand K.A."/>
            <person name="Patrinos A."/>
            <person name="Morgan M.J."/>
            <person name="de Jong P."/>
            <person name="Catanese J.J."/>
            <person name="Osoegawa K."/>
            <person name="Shizuya H."/>
            <person name="Choi S."/>
            <person name="Chen Y.J."/>
        </authorList>
    </citation>
    <scope>NUCLEOTIDE SEQUENCE [LARGE SCALE GENOMIC DNA]</scope>
</reference>
<reference evidence="1 2" key="2">
    <citation type="journal article" date="2003" name="Nature">
        <title>The DNA sequence and analysis of human chromosome 6.</title>
        <authorList>
            <person name="Mungall A.J."/>
            <person name="Palmer S.A."/>
            <person name="Sims S.K."/>
            <person name="Edwards C.A."/>
            <person name="Ashurst J.L."/>
            <person name="Wilming L."/>
            <person name="Jones M.C."/>
            <person name="Horton R."/>
            <person name="Hunt S.E."/>
            <person name="Scott C.E."/>
            <person name="Gilbert J.G."/>
            <person name="Clamp M.E."/>
            <person name="Bethel G."/>
            <person name="Milne S."/>
            <person name="Ainscough R."/>
            <person name="Almeida J.P."/>
            <person name="Ambrose K.D."/>
            <person name="Andrews T.D."/>
            <person name="Ashwell R.I."/>
            <person name="Babbage A.K."/>
            <person name="Bagguley C.L."/>
            <person name="Bailey J."/>
            <person name="Banerjee R."/>
            <person name="Barker D.J."/>
            <person name="Barlow K.F."/>
            <person name="Bates K."/>
            <person name="Beare D.M."/>
            <person name="Beasley H."/>
            <person name="Beasley O."/>
            <person name="Bird C.P."/>
            <person name="Blakey S."/>
            <person name="Bray-Allen S."/>
            <person name="Brook J."/>
            <person name="Brown A.J."/>
            <person name="Brown J.Y."/>
            <person name="Burford D.C."/>
            <person name="Burrill W."/>
            <person name="Burton J."/>
            <person name="Carder C."/>
            <person name="Carter N.P."/>
            <person name="Chapman J.C."/>
            <person name="Clark S.Y."/>
            <person name="Clark G."/>
            <person name="Clee C.M."/>
            <person name="Clegg S."/>
            <person name="Cobley V."/>
            <person name="Collier R.E."/>
            <person name="Collins J.E."/>
            <person name="Colman L.K."/>
            <person name="Corby N.R."/>
            <person name="Coville G.J."/>
            <person name="Culley K.M."/>
            <person name="Dhami P."/>
            <person name="Davies J."/>
            <person name="Dunn M."/>
            <person name="Earthrowl M.E."/>
            <person name="Ellington A.E."/>
            <person name="Evans K.A."/>
            <person name="Faulkner L."/>
            <person name="Francis M.D."/>
            <person name="Frankish A."/>
            <person name="Frankland J."/>
            <person name="French L."/>
            <person name="Garner P."/>
            <person name="Garnett J."/>
            <person name="Ghori M.J."/>
            <person name="Gilby L.M."/>
            <person name="Gillson C.J."/>
            <person name="Glithero R.J."/>
            <person name="Grafham D.V."/>
            <person name="Grant M."/>
            <person name="Gribble S."/>
            <person name="Griffiths C."/>
            <person name="Griffiths M."/>
            <person name="Hall R."/>
            <person name="Halls K.S."/>
            <person name="Hammond S."/>
            <person name="Harley J.L."/>
            <person name="Hart E.A."/>
            <person name="Heath P.D."/>
            <person name="Heathcott R."/>
            <person name="Holmes S.J."/>
            <person name="Howden P.J."/>
            <person name="Howe K.L."/>
            <person name="Howell G.R."/>
            <person name="Huckle E."/>
            <person name="Humphray S.J."/>
            <person name="Humphries M.D."/>
            <person name="Hunt A.R."/>
            <person name="Johnson C.M."/>
            <person name="Joy A.A."/>
            <person name="Kay M."/>
            <person name="Keenan S.J."/>
            <person name="Kimberley A.M."/>
            <person name="King A."/>
            <person name="Laird G.K."/>
            <person name="Langford C."/>
            <person name="Lawlor S."/>
            <person name="Leongamornlert D.A."/>
            <person name="Leversha M."/>
            <person name="Lloyd C.R."/>
            <person name="Lloyd D.M."/>
            <person name="Loveland J.E."/>
            <person name="Lovell J."/>
            <person name="Martin S."/>
            <person name="Mashreghi-Mohammadi M."/>
            <person name="Maslen G.L."/>
            <person name="Matthews L."/>
            <person name="McCann O.T."/>
            <person name="McLaren S.J."/>
            <person name="McLay K."/>
            <person name="McMurray A."/>
            <person name="Moore M.J."/>
            <person name="Mullikin J.C."/>
            <person name="Niblett D."/>
            <person name="Nickerson T."/>
            <person name="Novik K.L."/>
            <person name="Oliver K."/>
            <person name="Overton-Larty E.K."/>
            <person name="Parker A."/>
            <person name="Patel R."/>
            <person name="Pearce A.V."/>
            <person name="Peck A.I."/>
            <person name="Phillimore B."/>
            <person name="Phillips S."/>
            <person name="Plumb R.W."/>
            <person name="Porter K.M."/>
            <person name="Ramsey Y."/>
            <person name="Ranby S.A."/>
            <person name="Rice C.M."/>
            <person name="Ross M.T."/>
            <person name="Searle S.M."/>
            <person name="Sehra H.K."/>
            <person name="Sheridan E."/>
            <person name="Skuce C.D."/>
            <person name="Smith S."/>
            <person name="Smith M."/>
            <person name="Spraggon L."/>
            <person name="Squares S.L."/>
            <person name="Steward C.A."/>
            <person name="Sycamore N."/>
            <person name="Tamlyn-Hall G."/>
            <person name="Tester J."/>
            <person name="Theaker A.J."/>
            <person name="Thomas D.W."/>
            <person name="Thorpe A."/>
            <person name="Tracey A."/>
            <person name="Tromans A."/>
            <person name="Tubby B."/>
            <person name="Wall M."/>
            <person name="Wallis J.M."/>
            <person name="West A.P."/>
            <person name="White S.S."/>
            <person name="Whitehead S.L."/>
            <person name="Whittaker H."/>
            <person name="Wild A."/>
            <person name="Willey D.J."/>
            <person name="Wilmer T.E."/>
            <person name="Wood J.M."/>
            <person name="Wray P.W."/>
            <person name="Wyatt J.C."/>
            <person name="Young L."/>
            <person name="Younger R.M."/>
            <person name="Bentley D.R."/>
            <person name="Coulson A."/>
            <person name="Durbin R."/>
            <person name="Hubbard T."/>
            <person name="Sulston J.E."/>
            <person name="Dunham I."/>
            <person name="Rogers J."/>
            <person name="Beck S."/>
        </authorList>
    </citation>
    <scope>NUCLEOTIDE SEQUENCE [LARGE SCALE GENOMIC DNA]</scope>
</reference>
<dbReference type="VEuPathDB" id="HostDB:ENSG00000124570"/>
<dbReference type="HGNC" id="HGNC:8950">
    <property type="gene designation" value="SERPINB6"/>
</dbReference>
<dbReference type="OpenTargets" id="ENSG00000124570"/>
<reference evidence="1" key="5">
    <citation type="submission" date="2025-09" db="UniProtKB">
        <authorList>
            <consortium name="Ensembl"/>
        </authorList>
    </citation>
    <scope>IDENTIFICATION</scope>
</reference>
<keyword evidence="2" id="KW-1185">Reference proteome</keyword>
<dbReference type="Bgee" id="ENSG00000124570">
    <property type="expression patterns" value="Expressed in right testis and 206 other cell types or tissues"/>
</dbReference>
<dbReference type="Ensembl" id="ENST00000649845.1">
    <property type="protein sequence ID" value="ENSP00000497149.1"/>
    <property type="gene ID" value="ENSG00000124570.22"/>
</dbReference>
<evidence type="ECO:0000313" key="2">
    <source>
        <dbReference type="Proteomes" id="UP000005640"/>
    </source>
</evidence>
<dbReference type="ExpressionAtlas" id="A0A3B3ISC3">
    <property type="expression patterns" value="baseline and differential"/>
</dbReference>
<dbReference type="OrthoDB" id="671595at2759"/>
<dbReference type="Proteomes" id="UP000005640">
    <property type="component" value="Chromosome 6"/>
</dbReference>
<reference evidence="1 2" key="3">
    <citation type="journal article" date="2004" name="Nature">
        <title>Finishing the euchromatic sequence of the human genome.</title>
        <authorList>
            <consortium name="International Human Genome Sequencing Consortium"/>
        </authorList>
    </citation>
    <scope>NUCLEOTIDE SEQUENCE [LARGE SCALE GENOMIC DNA]</scope>
</reference>
<dbReference type="Ensembl" id="ENST00000649845.1">
    <property type="protein sequence ID" value="ENSP00000497149.1"/>
    <property type="gene ID" value="ENSG00000124570.21"/>
</dbReference>
<proteinExistence type="predicted"/>
<dbReference type="EMBL" id="AL133351">
    <property type="status" value="NOT_ANNOTATED_CDS"/>
    <property type="molecule type" value="Genomic_DNA"/>
</dbReference>
<evidence type="ECO:0000313" key="1">
    <source>
        <dbReference type="Ensembl" id="ENSP00000497149.1"/>
    </source>
</evidence>
<name>A0A3B3ISC3_HUMAN</name>